<keyword evidence="2" id="KW-1133">Transmembrane helix</keyword>
<keyword evidence="2" id="KW-0472">Membrane</keyword>
<dbReference type="InterPro" id="IPR004044">
    <property type="entry name" value="KH_dom_type_2"/>
</dbReference>
<dbReference type="PANTHER" id="PTHR11760">
    <property type="entry name" value="30S/40S RIBOSOMAL PROTEIN S3"/>
    <property type="match status" value="1"/>
</dbReference>
<dbReference type="InterPro" id="IPR015946">
    <property type="entry name" value="KH_dom-like_a/b"/>
</dbReference>
<evidence type="ECO:0000256" key="2">
    <source>
        <dbReference type="SAM" id="Phobius"/>
    </source>
</evidence>
<dbReference type="Proteomes" id="UP000631114">
    <property type="component" value="Unassembled WGS sequence"/>
</dbReference>
<sequence length="93" mass="10582">MVTPMRNEIIIHSIRTQNVLGEKGRRIRELTSIVQKRFKFPKNNVEKVNNRGGVFALLLKLSLFDISFSVASLFAGIISFLSLEINIDFMSVI</sequence>
<evidence type="ECO:0000259" key="3">
    <source>
        <dbReference type="Pfam" id="PF07650"/>
    </source>
</evidence>
<feature type="domain" description="KH type-2" evidence="3">
    <location>
        <begin position="3"/>
        <end position="46"/>
    </location>
</feature>
<name>A0A835I1N1_9MAGN</name>
<dbReference type="SUPFAM" id="SSF54814">
    <property type="entry name" value="Prokaryotic type KH domain (KH-domain type II)"/>
    <property type="match status" value="1"/>
</dbReference>
<dbReference type="GO" id="GO:0022627">
    <property type="term" value="C:cytosolic small ribosomal subunit"/>
    <property type="evidence" value="ECO:0007669"/>
    <property type="project" value="TreeGrafter"/>
</dbReference>
<evidence type="ECO:0000313" key="4">
    <source>
        <dbReference type="EMBL" id="KAF9608954.1"/>
    </source>
</evidence>
<proteinExistence type="predicted"/>
<comment type="caution">
    <text evidence="4">The sequence shown here is derived from an EMBL/GenBank/DDBJ whole genome shotgun (WGS) entry which is preliminary data.</text>
</comment>
<evidence type="ECO:0000256" key="1">
    <source>
        <dbReference type="ARBA" id="ARBA00022884"/>
    </source>
</evidence>
<dbReference type="GO" id="GO:0003723">
    <property type="term" value="F:RNA binding"/>
    <property type="evidence" value="ECO:0007669"/>
    <property type="project" value="UniProtKB-KW"/>
</dbReference>
<dbReference type="Pfam" id="PF07650">
    <property type="entry name" value="KH_2"/>
    <property type="match status" value="1"/>
</dbReference>
<gene>
    <name evidence="4" type="ORF">IFM89_012122</name>
</gene>
<keyword evidence="2" id="KW-0812">Transmembrane</keyword>
<feature type="transmembrane region" description="Helical" evidence="2">
    <location>
        <begin position="57"/>
        <end position="81"/>
    </location>
</feature>
<keyword evidence="5" id="KW-1185">Reference proteome</keyword>
<protein>
    <recommendedName>
        <fullName evidence="3">KH type-2 domain-containing protein</fullName>
    </recommendedName>
</protein>
<dbReference type="OrthoDB" id="10248446at2759"/>
<dbReference type="InterPro" id="IPR057258">
    <property type="entry name" value="Ribosomal_uS3"/>
</dbReference>
<dbReference type="InterPro" id="IPR009019">
    <property type="entry name" value="KH_sf_prok-type"/>
</dbReference>
<dbReference type="EMBL" id="JADFTS010000004">
    <property type="protein sequence ID" value="KAF9608954.1"/>
    <property type="molecule type" value="Genomic_DNA"/>
</dbReference>
<reference evidence="4 5" key="1">
    <citation type="submission" date="2020-10" db="EMBL/GenBank/DDBJ databases">
        <title>The Coptis chinensis genome and diversification of protoberbering-type alkaloids.</title>
        <authorList>
            <person name="Wang B."/>
            <person name="Shu S."/>
            <person name="Song C."/>
            <person name="Liu Y."/>
        </authorList>
    </citation>
    <scope>NUCLEOTIDE SEQUENCE [LARGE SCALE GENOMIC DNA]</scope>
    <source>
        <strain evidence="4">HL-2020</strain>
        <tissue evidence="4">Leaf</tissue>
    </source>
</reference>
<dbReference type="GO" id="GO:0003735">
    <property type="term" value="F:structural constituent of ribosome"/>
    <property type="evidence" value="ECO:0007669"/>
    <property type="project" value="TreeGrafter"/>
</dbReference>
<dbReference type="AlphaFoldDB" id="A0A835I1N1"/>
<dbReference type="GO" id="GO:0005634">
    <property type="term" value="C:nucleus"/>
    <property type="evidence" value="ECO:0007669"/>
    <property type="project" value="TreeGrafter"/>
</dbReference>
<accession>A0A835I1N1</accession>
<dbReference type="Gene3D" id="3.30.300.20">
    <property type="match status" value="1"/>
</dbReference>
<keyword evidence="1" id="KW-0694">RNA-binding</keyword>
<evidence type="ECO:0000313" key="5">
    <source>
        <dbReference type="Proteomes" id="UP000631114"/>
    </source>
</evidence>
<dbReference type="PANTHER" id="PTHR11760:SF69">
    <property type="entry name" value="SMALL RIBOSOMAL SUBUNIT PROTEIN US3X-RELATED"/>
    <property type="match status" value="1"/>
</dbReference>
<organism evidence="4 5">
    <name type="scientific">Coptis chinensis</name>
    <dbReference type="NCBI Taxonomy" id="261450"/>
    <lineage>
        <taxon>Eukaryota</taxon>
        <taxon>Viridiplantae</taxon>
        <taxon>Streptophyta</taxon>
        <taxon>Embryophyta</taxon>
        <taxon>Tracheophyta</taxon>
        <taxon>Spermatophyta</taxon>
        <taxon>Magnoliopsida</taxon>
        <taxon>Ranunculales</taxon>
        <taxon>Ranunculaceae</taxon>
        <taxon>Coptidoideae</taxon>
        <taxon>Coptis</taxon>
    </lineage>
</organism>